<dbReference type="PANTHER" id="PTHR45929">
    <property type="entry name" value="JAK PATHWAY SIGNAL TRANSDUCTION ADAPTOR MOLECULE"/>
    <property type="match status" value="1"/>
</dbReference>
<evidence type="ECO:0000256" key="1">
    <source>
        <dbReference type="ARBA" id="ARBA00022443"/>
    </source>
</evidence>
<sequence length="265" mass="29752">MGRGEEITITDQPDPLLQPDDEAASKKKNKLNKKKKAAKEKKERRKSRGDTDVVISHPDYDSFRDMADVIKDPQERASMLGARPVVDPAAQLPTGRVKRMFTIIGRKGERRKDSLPGSHRERWELIDPDALRKAPLPQSLVTHRHRLPPPLPPLPTHLQRHQSTPLQRRVAPPKPPPEADRPSATTSTTRTATLPAGAGDEIVLCVATYNFKAQQPSELSFNEGDIIEVLDQKKSDWWMGRLDGQCGLFPRIFVNLCTPPTPQVR</sequence>
<evidence type="ECO:0000259" key="4">
    <source>
        <dbReference type="PROSITE" id="PS50002"/>
    </source>
</evidence>
<dbReference type="Pfam" id="PF00018">
    <property type="entry name" value="SH3_1"/>
    <property type="match status" value="1"/>
</dbReference>
<evidence type="ECO:0000256" key="3">
    <source>
        <dbReference type="SAM" id="MobiDB-lite"/>
    </source>
</evidence>
<feature type="compositionally biased region" description="Low complexity" evidence="3">
    <location>
        <begin position="182"/>
        <end position="193"/>
    </location>
</feature>
<feature type="region of interest" description="Disordered" evidence="3">
    <location>
        <begin position="142"/>
        <end position="194"/>
    </location>
</feature>
<dbReference type="KEGG" id="acan:ACA1_384750"/>
<name>L8H8B1_ACACF</name>
<dbReference type="PROSITE" id="PS50002">
    <property type="entry name" value="SH3"/>
    <property type="match status" value="1"/>
</dbReference>
<keyword evidence="1 2" id="KW-0728">SH3 domain</keyword>
<dbReference type="PANTHER" id="PTHR45929:SF3">
    <property type="entry name" value="JAK PATHWAY SIGNAL TRANSDUCTION ADAPTOR MOLECULE"/>
    <property type="match status" value="1"/>
</dbReference>
<evidence type="ECO:0000313" key="6">
    <source>
        <dbReference type="Proteomes" id="UP000011083"/>
    </source>
</evidence>
<dbReference type="RefSeq" id="XP_004347121.1">
    <property type="nucleotide sequence ID" value="XM_004347071.1"/>
</dbReference>
<gene>
    <name evidence="5" type="ORF">ACA1_384750</name>
</gene>
<organism evidence="5 6">
    <name type="scientific">Acanthamoeba castellanii (strain ATCC 30010 / Neff)</name>
    <dbReference type="NCBI Taxonomy" id="1257118"/>
    <lineage>
        <taxon>Eukaryota</taxon>
        <taxon>Amoebozoa</taxon>
        <taxon>Discosea</taxon>
        <taxon>Longamoebia</taxon>
        <taxon>Centramoebida</taxon>
        <taxon>Acanthamoebidae</taxon>
        <taxon>Acanthamoeba</taxon>
    </lineage>
</organism>
<dbReference type="Gene3D" id="2.30.30.40">
    <property type="entry name" value="SH3 Domains"/>
    <property type="match status" value="1"/>
</dbReference>
<dbReference type="PRINTS" id="PR00452">
    <property type="entry name" value="SH3DOMAIN"/>
</dbReference>
<dbReference type="OrthoDB" id="27423at2759"/>
<dbReference type="SUPFAM" id="SSF50044">
    <property type="entry name" value="SH3-domain"/>
    <property type="match status" value="1"/>
</dbReference>
<dbReference type="InterPro" id="IPR036028">
    <property type="entry name" value="SH3-like_dom_sf"/>
</dbReference>
<feature type="compositionally biased region" description="Low complexity" evidence="3">
    <location>
        <begin position="161"/>
        <end position="170"/>
    </location>
</feature>
<dbReference type="FunFam" id="2.30.30.40:FF:000072">
    <property type="entry name" value="Unconventional Myosin IB"/>
    <property type="match status" value="1"/>
</dbReference>
<dbReference type="CDD" id="cd00174">
    <property type="entry name" value="SH3"/>
    <property type="match status" value="1"/>
</dbReference>
<protein>
    <submittedName>
        <fullName evidence="5">SH3 domain containing protein</fullName>
    </submittedName>
</protein>
<dbReference type="STRING" id="1257118.L8H8B1"/>
<reference evidence="5 6" key="1">
    <citation type="journal article" date="2013" name="Genome Biol.">
        <title>Genome of Acanthamoeba castellanii highlights extensive lateral gene transfer and early evolution of tyrosine kinase signaling.</title>
        <authorList>
            <person name="Clarke M."/>
            <person name="Lohan A.J."/>
            <person name="Liu B."/>
            <person name="Lagkouvardos I."/>
            <person name="Roy S."/>
            <person name="Zafar N."/>
            <person name="Bertelli C."/>
            <person name="Schilde C."/>
            <person name="Kianianmomeni A."/>
            <person name="Burglin T.R."/>
            <person name="Frech C."/>
            <person name="Turcotte B."/>
            <person name="Kopec K.O."/>
            <person name="Synnott J.M."/>
            <person name="Choo C."/>
            <person name="Paponov I."/>
            <person name="Finkler A."/>
            <person name="Soon Heng Tan C."/>
            <person name="Hutchins A.P."/>
            <person name="Weinmeier T."/>
            <person name="Rattei T."/>
            <person name="Chu J.S."/>
            <person name="Gimenez G."/>
            <person name="Irimia M."/>
            <person name="Rigden D.J."/>
            <person name="Fitzpatrick D.A."/>
            <person name="Lorenzo-Morales J."/>
            <person name="Bateman A."/>
            <person name="Chiu C.H."/>
            <person name="Tang P."/>
            <person name="Hegemann P."/>
            <person name="Fromm H."/>
            <person name="Raoult D."/>
            <person name="Greub G."/>
            <person name="Miranda-Saavedra D."/>
            <person name="Chen N."/>
            <person name="Nash P."/>
            <person name="Ginger M.L."/>
            <person name="Horn M."/>
            <person name="Schaap P."/>
            <person name="Caler L."/>
            <person name="Loftus B."/>
        </authorList>
    </citation>
    <scope>NUCLEOTIDE SEQUENCE [LARGE SCALE GENOMIC DNA]</scope>
    <source>
        <strain evidence="5 6">Neff</strain>
    </source>
</reference>
<dbReference type="SMART" id="SM00326">
    <property type="entry name" value="SH3"/>
    <property type="match status" value="1"/>
</dbReference>
<proteinExistence type="predicted"/>
<dbReference type="EMBL" id="KB007900">
    <property type="protein sequence ID" value="ELR21739.1"/>
    <property type="molecule type" value="Genomic_DNA"/>
</dbReference>
<evidence type="ECO:0000256" key="2">
    <source>
        <dbReference type="PROSITE-ProRule" id="PRU00192"/>
    </source>
</evidence>
<accession>L8H8B1</accession>
<feature type="domain" description="SH3" evidence="4">
    <location>
        <begin position="200"/>
        <end position="259"/>
    </location>
</feature>
<dbReference type="Proteomes" id="UP000011083">
    <property type="component" value="Unassembled WGS sequence"/>
</dbReference>
<dbReference type="VEuPathDB" id="AmoebaDB:ACA1_384750"/>
<dbReference type="InterPro" id="IPR001452">
    <property type="entry name" value="SH3_domain"/>
</dbReference>
<feature type="compositionally biased region" description="Basic residues" evidence="3">
    <location>
        <begin position="26"/>
        <end position="47"/>
    </location>
</feature>
<dbReference type="InterPro" id="IPR050670">
    <property type="entry name" value="STAM"/>
</dbReference>
<evidence type="ECO:0000313" key="5">
    <source>
        <dbReference type="EMBL" id="ELR21739.1"/>
    </source>
</evidence>
<dbReference type="AlphaFoldDB" id="L8H8B1"/>
<feature type="region of interest" description="Disordered" evidence="3">
    <location>
        <begin position="1"/>
        <end position="58"/>
    </location>
</feature>
<dbReference type="GeneID" id="14922651"/>
<keyword evidence="6" id="KW-1185">Reference proteome</keyword>